<keyword evidence="2 3" id="KW-0808">Transferase</keyword>
<name>A0A6V7QBA9_ANACO</name>
<accession>A0A6V7QBA9</accession>
<dbReference type="Pfam" id="PF00201">
    <property type="entry name" value="UDPGT"/>
    <property type="match status" value="1"/>
</dbReference>
<organism evidence="5">
    <name type="scientific">Ananas comosus var. bracteatus</name>
    <name type="common">red pineapple</name>
    <dbReference type="NCBI Taxonomy" id="296719"/>
    <lineage>
        <taxon>Eukaryota</taxon>
        <taxon>Viridiplantae</taxon>
        <taxon>Streptophyta</taxon>
        <taxon>Embryophyta</taxon>
        <taxon>Tracheophyta</taxon>
        <taxon>Spermatophyta</taxon>
        <taxon>Magnoliopsida</taxon>
        <taxon>Liliopsida</taxon>
        <taxon>Poales</taxon>
        <taxon>Bromeliaceae</taxon>
        <taxon>Bromelioideae</taxon>
        <taxon>Ananas</taxon>
    </lineage>
</organism>
<reference evidence="5" key="1">
    <citation type="submission" date="2020-07" db="EMBL/GenBank/DDBJ databases">
        <authorList>
            <person name="Lin J."/>
        </authorList>
    </citation>
    <scope>NUCLEOTIDE SEQUENCE</scope>
</reference>
<comment type="similarity">
    <text evidence="1 3">Belongs to the UDP-glycosyltransferase family.</text>
</comment>
<proteinExistence type="inferred from homology"/>
<keyword evidence="3" id="KW-0328">Glycosyltransferase</keyword>
<dbReference type="SUPFAM" id="SSF53756">
    <property type="entry name" value="UDP-Glycosyltransferase/glycogen phosphorylase"/>
    <property type="match status" value="1"/>
</dbReference>
<dbReference type="AlphaFoldDB" id="A0A6V7QBA9"/>
<gene>
    <name evidence="5" type="ORF">CB5_LOCUS23561</name>
</gene>
<evidence type="ECO:0000256" key="4">
    <source>
        <dbReference type="RuleBase" id="RU362057"/>
    </source>
</evidence>
<dbReference type="InterPro" id="IPR050481">
    <property type="entry name" value="UDP-glycosyltransf_plant"/>
</dbReference>
<evidence type="ECO:0000256" key="3">
    <source>
        <dbReference type="RuleBase" id="RU003718"/>
    </source>
</evidence>
<sequence length="493" mass="52905">MENLINSTSNGDGGDGGSALHIFMFPFLAFGHIIPFVQLSRKLLSAGTDVRITFLSAAGNVPRITALLPASPFFSVAPLNLPAVPGLPSGAESTNAVSADGAELLKVALDLTKPQVADLLGNHRPDIVVTDFATPGSPLSPPPLESRPSPSPKHRTYIIIIIVLYRLKLLRPRLVQKISGDNEKTDIFGRPESCSGRLKPPGCTNPPIRFLRPWSFYGRPSVFDSAAEVNGASDAMVVKTCAEMEGPYVEYLEAQYGKPVLLVGPIVPDEPPSGGGGGEELEPRWAEWLGRFAPGSVVFCSFGSETFLADSTIEELLFGLEAAGSPFLVVLNFPKGAGGGQKTPIPEGFEEMVRGRGVVHTGGWVQQQLLLRHPSVGCFVCHAGLSSVLEAIVAGPQLVMLPQKGDQFLNAKLFAAEMGVGFEVERRPEDGWFGCDAVCAAVKAAMEAAAPAASQQSRVRESHRKWREFLLNEHVQGKFTVEFIDKLRQLCGK</sequence>
<dbReference type="PANTHER" id="PTHR48049">
    <property type="entry name" value="GLYCOSYLTRANSFERASE"/>
    <property type="match status" value="1"/>
</dbReference>
<dbReference type="PROSITE" id="PS00375">
    <property type="entry name" value="UDPGT"/>
    <property type="match status" value="1"/>
</dbReference>
<dbReference type="InterPro" id="IPR002213">
    <property type="entry name" value="UDP_glucos_trans"/>
</dbReference>
<dbReference type="EC" id="2.4.1.-" evidence="4"/>
<evidence type="ECO:0000313" key="5">
    <source>
        <dbReference type="EMBL" id="CAD1840350.1"/>
    </source>
</evidence>
<dbReference type="Gene3D" id="3.40.50.2000">
    <property type="entry name" value="Glycogen Phosphorylase B"/>
    <property type="match status" value="3"/>
</dbReference>
<dbReference type="GO" id="GO:0035251">
    <property type="term" value="F:UDP-glucosyltransferase activity"/>
    <property type="evidence" value="ECO:0007669"/>
    <property type="project" value="InterPro"/>
</dbReference>
<protein>
    <recommendedName>
        <fullName evidence="4">Glycosyltransferase</fullName>
        <ecNumber evidence="4">2.4.1.-</ecNumber>
    </recommendedName>
</protein>
<dbReference type="FunFam" id="3.40.50.2000:FF:000037">
    <property type="entry name" value="Glycosyltransferase"/>
    <property type="match status" value="1"/>
</dbReference>
<evidence type="ECO:0000256" key="1">
    <source>
        <dbReference type="ARBA" id="ARBA00009995"/>
    </source>
</evidence>
<evidence type="ECO:0000256" key="2">
    <source>
        <dbReference type="ARBA" id="ARBA00022679"/>
    </source>
</evidence>
<dbReference type="PANTHER" id="PTHR48049:SF84">
    <property type="entry name" value="UDP-GLYCOSYLTRANSFERASE 79A6"/>
    <property type="match status" value="1"/>
</dbReference>
<dbReference type="EMBL" id="LR862135">
    <property type="protein sequence ID" value="CAD1840350.1"/>
    <property type="molecule type" value="Genomic_DNA"/>
</dbReference>
<dbReference type="CDD" id="cd03784">
    <property type="entry name" value="GT1_Gtf-like"/>
    <property type="match status" value="1"/>
</dbReference>
<dbReference type="InterPro" id="IPR035595">
    <property type="entry name" value="UDP_glycos_trans_CS"/>
</dbReference>